<dbReference type="AlphaFoldDB" id="A0A0X8X202"/>
<dbReference type="PANTHER" id="PTHR11712">
    <property type="entry name" value="POLYKETIDE SYNTHASE-RELATED"/>
    <property type="match status" value="1"/>
</dbReference>
<dbReference type="EMBL" id="AP017313">
    <property type="protein sequence ID" value="BAU54304.1"/>
    <property type="molecule type" value="Genomic_DNA"/>
</dbReference>
<organism evidence="4 5">
    <name type="scientific">Mucilaginibacter gotjawali</name>
    <dbReference type="NCBI Taxonomy" id="1550579"/>
    <lineage>
        <taxon>Bacteria</taxon>
        <taxon>Pseudomonadati</taxon>
        <taxon>Bacteroidota</taxon>
        <taxon>Sphingobacteriia</taxon>
        <taxon>Sphingobacteriales</taxon>
        <taxon>Sphingobacteriaceae</taxon>
        <taxon>Mucilaginibacter</taxon>
    </lineage>
</organism>
<keyword evidence="2 3" id="KW-0808">Transferase</keyword>
<dbReference type="InterPro" id="IPR014030">
    <property type="entry name" value="Ketoacyl_synth_N"/>
</dbReference>
<dbReference type="InterPro" id="IPR020615">
    <property type="entry name" value="Thiolase_acyl_enz_int_AS"/>
</dbReference>
<dbReference type="InterPro" id="IPR014031">
    <property type="entry name" value="Ketoacyl_synth_C"/>
</dbReference>
<evidence type="ECO:0000313" key="5">
    <source>
        <dbReference type="Proteomes" id="UP000218263"/>
    </source>
</evidence>
<gene>
    <name evidence="4" type="primary">fabF_2</name>
    <name evidence="4" type="ORF">MgSA37_02478</name>
</gene>
<keyword evidence="5" id="KW-1185">Reference proteome</keyword>
<name>A0A0X8X202_9SPHI</name>
<comment type="similarity">
    <text evidence="1 3">Belongs to the thiolase-like superfamily. Beta-ketoacyl-ACP synthases family.</text>
</comment>
<dbReference type="InterPro" id="IPR020841">
    <property type="entry name" value="PKS_Beta-ketoAc_synthase_dom"/>
</dbReference>
<dbReference type="KEGG" id="mgot:MgSA37_02478"/>
<proteinExistence type="inferred from homology"/>
<dbReference type="Pfam" id="PF00109">
    <property type="entry name" value="ketoacyl-synt"/>
    <property type="match status" value="1"/>
</dbReference>
<dbReference type="SUPFAM" id="SSF53901">
    <property type="entry name" value="Thiolase-like"/>
    <property type="match status" value="1"/>
</dbReference>
<dbReference type="InterPro" id="IPR000794">
    <property type="entry name" value="Beta-ketoacyl_synthase"/>
</dbReference>
<dbReference type="InterPro" id="IPR016039">
    <property type="entry name" value="Thiolase-like"/>
</dbReference>
<dbReference type="OrthoDB" id="9808669at2"/>
<dbReference type="GO" id="GO:0004315">
    <property type="term" value="F:3-oxoacyl-[acyl-carrier-protein] synthase activity"/>
    <property type="evidence" value="ECO:0007669"/>
    <property type="project" value="UniProtKB-EC"/>
</dbReference>
<dbReference type="Pfam" id="PF02801">
    <property type="entry name" value="Ketoacyl-synt_C"/>
    <property type="match status" value="1"/>
</dbReference>
<keyword evidence="4" id="KW-0012">Acyltransferase</keyword>
<dbReference type="Gene3D" id="3.40.47.10">
    <property type="match status" value="1"/>
</dbReference>
<evidence type="ECO:0000256" key="3">
    <source>
        <dbReference type="RuleBase" id="RU003694"/>
    </source>
</evidence>
<dbReference type="PROSITE" id="PS52004">
    <property type="entry name" value="KS3_2"/>
    <property type="match status" value="1"/>
</dbReference>
<dbReference type="Proteomes" id="UP000218263">
    <property type="component" value="Chromosome"/>
</dbReference>
<accession>A0A0X8X202</accession>
<protein>
    <submittedName>
        <fullName evidence="4">3-oxoacyl-[acyl-carrier-protein] synthase 2</fullName>
        <ecNumber evidence="4">2.3.1.179</ecNumber>
    </submittedName>
</protein>
<evidence type="ECO:0000256" key="1">
    <source>
        <dbReference type="ARBA" id="ARBA00008467"/>
    </source>
</evidence>
<dbReference type="RefSeq" id="WP_096352203.1">
    <property type="nucleotide sequence ID" value="NZ_AP017313.1"/>
</dbReference>
<evidence type="ECO:0000256" key="2">
    <source>
        <dbReference type="ARBA" id="ARBA00022679"/>
    </source>
</evidence>
<dbReference type="PROSITE" id="PS00098">
    <property type="entry name" value="THIOLASE_1"/>
    <property type="match status" value="1"/>
</dbReference>
<dbReference type="SMART" id="SM00825">
    <property type="entry name" value="PKS_KS"/>
    <property type="match status" value="1"/>
</dbReference>
<reference evidence="4 5" key="1">
    <citation type="submission" date="2015-12" db="EMBL/GenBank/DDBJ databases">
        <title>Genome sequence of Mucilaginibacter gotjawali.</title>
        <authorList>
            <person name="Lee J.S."/>
            <person name="Lee K.C."/>
            <person name="Kim K.K."/>
            <person name="Lee B.W."/>
        </authorList>
    </citation>
    <scope>NUCLEOTIDE SEQUENCE [LARGE SCALE GENOMIC DNA]</scope>
    <source>
        <strain evidence="4 5">SA3-7</strain>
    </source>
</reference>
<evidence type="ECO:0000313" key="4">
    <source>
        <dbReference type="EMBL" id="BAU54304.1"/>
    </source>
</evidence>
<dbReference type="EC" id="2.3.1.179" evidence="4"/>
<sequence length="385" mass="41261">MSSLKENKGPDVFIVADNISSPLGKTTAQNFSKLKQGVSALKQYHDPDISAQPFYASLFRKDESFLKNDPHYYTKFEQLLIASIAGALHGSGITISDKKTVLIISSTKGSISLLENEIMSETLKRRIALPTSARLISKYFGFINQPIVVSNACISGVLAILTGMRLLRAGQFENAVIAGADVISKFIFSGFESFQALSPQICKPFDRLRDGLNLGEGAATVILSTNKNYSQNIKIKGGAVSNDANHISGPSRTGKELAGAIKQAMQDAAVRSADIDFISAHGTATVYNDEMEANAFFLTDLQSTPVNSLKAYYGHTLGAAGLIESIISIQSMKENLVLPTLGFEHNGVTQPLNVCNSLLRGDFKICLKTASGFGGCNGAVVFGMD</sequence>
<dbReference type="PANTHER" id="PTHR11712:SF336">
    <property type="entry name" value="3-OXOACYL-[ACYL-CARRIER-PROTEIN] SYNTHASE, MITOCHONDRIAL"/>
    <property type="match status" value="1"/>
</dbReference>
<dbReference type="GO" id="GO:0006633">
    <property type="term" value="P:fatty acid biosynthetic process"/>
    <property type="evidence" value="ECO:0007669"/>
    <property type="project" value="TreeGrafter"/>
</dbReference>